<dbReference type="OrthoDB" id="274440at2759"/>
<reference evidence="2 3" key="1">
    <citation type="submission" date="2015-07" db="EMBL/GenBank/DDBJ databases">
        <title>High-quality genome of monoxenous trypanosomatid Leptomonas pyrrhocoris.</title>
        <authorList>
            <person name="Flegontov P."/>
            <person name="Butenko A."/>
            <person name="Firsov S."/>
            <person name="Vlcek C."/>
            <person name="Logacheva M.D."/>
            <person name="Field M."/>
            <person name="Filatov D."/>
            <person name="Flegontova O."/>
            <person name="Gerasimov E."/>
            <person name="Jackson A.P."/>
            <person name="Kelly S."/>
            <person name="Opperdoes F."/>
            <person name="O'Reilly A."/>
            <person name="Votypka J."/>
            <person name="Yurchenko V."/>
            <person name="Lukes J."/>
        </authorList>
    </citation>
    <scope>NUCLEOTIDE SEQUENCE [LARGE SCALE GENOMIC DNA]</scope>
    <source>
        <strain evidence="2">H10</strain>
    </source>
</reference>
<organism evidence="2 3">
    <name type="scientific">Leptomonas pyrrhocoris</name>
    <name type="common">Firebug parasite</name>
    <dbReference type="NCBI Taxonomy" id="157538"/>
    <lineage>
        <taxon>Eukaryota</taxon>
        <taxon>Discoba</taxon>
        <taxon>Euglenozoa</taxon>
        <taxon>Kinetoplastea</taxon>
        <taxon>Metakinetoplastina</taxon>
        <taxon>Trypanosomatida</taxon>
        <taxon>Trypanosomatidae</taxon>
        <taxon>Leishmaniinae</taxon>
        <taxon>Leptomonas</taxon>
    </lineage>
</organism>
<keyword evidence="3" id="KW-1185">Reference proteome</keyword>
<feature type="region of interest" description="Disordered" evidence="1">
    <location>
        <begin position="237"/>
        <end position="268"/>
    </location>
</feature>
<dbReference type="RefSeq" id="XP_015656863.1">
    <property type="nucleotide sequence ID" value="XM_015804885.1"/>
</dbReference>
<sequence length="335" mass="37337">MSDQERHEEIPLGGQPPEENDDIDVTPLLEDARTATAAKQVQMLHRQGVLSRAEYMQRVVALTDRLVSEPPRNQSPTRKPANVKLQMLEAQREFTDPKIRKFNAFLEKDQDVARDAKTSGALNRALERYIAALEAKLLSPVVASGAAILLGLVGPESATDTYEKRVLQWISLMVDEPEDTRLYRYNAFVVSGMPSAAMKEWREILDEVDLPLFPPIDKFSPKNLQIRLDAREASKALEAGGEAREKEPRQELYRRPRKGRDLLEGGGATAPVYGADGTQIAVVDLSGLEGYLETLSQSVQTLREEERAVGMALTQEIRENISRMRTPGRGASCQT</sequence>
<accession>A0A0N0VEM9</accession>
<protein>
    <submittedName>
        <fullName evidence="2">Uncharacterized protein</fullName>
    </submittedName>
</protein>
<dbReference type="EMBL" id="LGTL01000014">
    <property type="protein sequence ID" value="KPA78424.1"/>
    <property type="molecule type" value="Genomic_DNA"/>
</dbReference>
<feature type="compositionally biased region" description="Basic and acidic residues" evidence="1">
    <location>
        <begin position="1"/>
        <end position="10"/>
    </location>
</feature>
<feature type="compositionally biased region" description="Basic and acidic residues" evidence="1">
    <location>
        <begin position="237"/>
        <end position="263"/>
    </location>
</feature>
<evidence type="ECO:0000256" key="1">
    <source>
        <dbReference type="SAM" id="MobiDB-lite"/>
    </source>
</evidence>
<proteinExistence type="predicted"/>
<comment type="caution">
    <text evidence="2">The sequence shown here is derived from an EMBL/GenBank/DDBJ whole genome shotgun (WGS) entry which is preliminary data.</text>
</comment>
<dbReference type="AlphaFoldDB" id="A0A0N0VEM9"/>
<feature type="region of interest" description="Disordered" evidence="1">
    <location>
        <begin position="1"/>
        <end position="24"/>
    </location>
</feature>
<dbReference type="GeneID" id="26906816"/>
<evidence type="ECO:0000313" key="3">
    <source>
        <dbReference type="Proteomes" id="UP000037923"/>
    </source>
</evidence>
<dbReference type="VEuPathDB" id="TriTrypDB:LpyrH10_14_2420"/>
<name>A0A0N0VEM9_LEPPY</name>
<gene>
    <name evidence="2" type="ORF">ABB37_06527</name>
</gene>
<evidence type="ECO:0000313" key="2">
    <source>
        <dbReference type="EMBL" id="KPA78424.1"/>
    </source>
</evidence>
<dbReference type="Proteomes" id="UP000037923">
    <property type="component" value="Unassembled WGS sequence"/>
</dbReference>